<accession>A0A1L7DSA3</accession>
<sequence length="75" mass="7737">MSIANQTTNEVYALSGALENAERALVRYRTNSRNPAAVSVVDASLTALKTLLDAAVADATPTADPAGQAPIDPKP</sequence>
<reference evidence="2" key="1">
    <citation type="submission" date="2016-11" db="EMBL/GenBank/DDBJ databases">
        <authorList>
            <person name="Xavier A.S."/>
            <person name="Silva F.P."/>
            <person name="Vidigal P.M.P."/>
            <person name="Lima T.T.M."/>
            <person name="Souza F.O."/>
            <person name="Alfenas-Zerbini P."/>
        </authorList>
    </citation>
    <scope>NUCLEOTIDE SEQUENCE [LARGE SCALE GENOMIC DNA]</scope>
</reference>
<proteinExistence type="predicted"/>
<dbReference type="Proteomes" id="UP000221958">
    <property type="component" value="Segment"/>
</dbReference>
<organism evidence="1 2">
    <name type="scientific">Ralstonia phage phiAp1</name>
    <dbReference type="NCBI Taxonomy" id="2783867"/>
    <lineage>
        <taxon>Viruses</taxon>
        <taxon>Duplodnaviria</taxon>
        <taxon>Heunggongvirae</taxon>
        <taxon>Uroviricota</taxon>
        <taxon>Caudoviricetes</taxon>
        <taxon>Autographivirales</taxon>
        <taxon>Autoscriptoviridae</taxon>
        <taxon>Ayakvirus</taxon>
        <taxon>Ayakvirus Ap1</taxon>
    </lineage>
</organism>
<evidence type="ECO:0000313" key="1">
    <source>
        <dbReference type="EMBL" id="APU03195.1"/>
    </source>
</evidence>
<protein>
    <submittedName>
        <fullName evidence="1">Uncharacterized protein</fullName>
    </submittedName>
</protein>
<name>A0A1L7DSA3_9CAUD</name>
<evidence type="ECO:0000313" key="2">
    <source>
        <dbReference type="Proteomes" id="UP000221958"/>
    </source>
</evidence>
<keyword evidence="2" id="KW-1185">Reference proteome</keyword>
<dbReference type="EMBL" id="KY117485">
    <property type="protein sequence ID" value="APU03195.1"/>
    <property type="molecule type" value="Genomic_DNA"/>
</dbReference>
<gene>
    <name evidence="1" type="ORF">phiAp1_54</name>
</gene>